<feature type="non-terminal residue" evidence="9">
    <location>
        <position position="1"/>
    </location>
</feature>
<sequence>KTSSGTRTMEATMTDFYKVKRRLPISDSVSPTPAKLAKASSSSKKRPQEGTRADTSLGILTKKFVDLLQESSDGVVDLNLASKKLEVQKRRIYDITNVLEGIGILEKKSKNNIQWKYGNSLVSIETSKKMQFESERLEQKENKLDGLINQIRCELNAQISQNNSYAYVMHQDLKTVDVFKNQIVIVVKAPPEAKLMLSNPREIHLKAENNGEINVYLCTDSTPGSPESFSKDPLFNDLQFQMPDLESEMKNKTKPQEPMLPTKSAQRNLNKFMLDSTNIEYKYNHKTVENLGSDYIFPTTTKPVLTQTQVDLLGLANECFLKQDKSIIDDKIPSPTSSVSQPEDSAVKNDVPIGNSVVSLHSSSEEENEVKKGVRNALISDSANLSPGILTNVDQNYFDSFSPFLSIEPPLDV</sequence>
<evidence type="ECO:0000313" key="9">
    <source>
        <dbReference type="EMBL" id="JAI14711.1"/>
    </source>
</evidence>
<reference evidence="9" key="1">
    <citation type="journal article" date="2015" name="Insect Biochem. Mol. Biol.">
        <title>An insight into the sialome of the horse fly, Tabanus bromius.</title>
        <authorList>
            <person name="Ribeiro J.M."/>
            <person name="Kazimirova M."/>
            <person name="Takac P."/>
            <person name="Andersen J.F."/>
            <person name="Francischetti I.M."/>
        </authorList>
    </citation>
    <scope>NUCLEOTIDE SEQUENCE</scope>
</reference>
<feature type="non-terminal residue" evidence="9">
    <location>
        <position position="413"/>
    </location>
</feature>
<evidence type="ECO:0000256" key="5">
    <source>
        <dbReference type="RuleBase" id="RU003796"/>
    </source>
</evidence>
<evidence type="ECO:0000256" key="2">
    <source>
        <dbReference type="ARBA" id="ARBA00023015"/>
    </source>
</evidence>
<keyword evidence="2 5" id="KW-0805">Transcription regulation</keyword>
<feature type="domain" description="E2F/DP family winged-helix DNA-binding" evidence="8">
    <location>
        <begin position="52"/>
        <end position="117"/>
    </location>
</feature>
<evidence type="ECO:0000256" key="6">
    <source>
        <dbReference type="SAM" id="Coils"/>
    </source>
</evidence>
<name>A0A0K8TKQ4_TABBR</name>
<dbReference type="SMART" id="SM01372">
    <property type="entry name" value="E2F_TDP"/>
    <property type="match status" value="1"/>
</dbReference>
<dbReference type="GO" id="GO:0090575">
    <property type="term" value="C:RNA polymerase II transcription regulator complex"/>
    <property type="evidence" value="ECO:0007669"/>
    <property type="project" value="TreeGrafter"/>
</dbReference>
<evidence type="ECO:0000256" key="1">
    <source>
        <dbReference type="ARBA" id="ARBA00010940"/>
    </source>
</evidence>
<dbReference type="GO" id="GO:0046983">
    <property type="term" value="F:protein dimerization activity"/>
    <property type="evidence" value="ECO:0007669"/>
    <property type="project" value="InterPro"/>
</dbReference>
<keyword evidence="5" id="KW-0539">Nucleus</keyword>
<dbReference type="Pfam" id="PF02319">
    <property type="entry name" value="WHD_E2F_TDP"/>
    <property type="match status" value="1"/>
</dbReference>
<feature type="coiled-coil region" evidence="6">
    <location>
        <begin position="130"/>
        <end position="157"/>
    </location>
</feature>
<dbReference type="Gene3D" id="1.10.10.10">
    <property type="entry name" value="Winged helix-like DNA-binding domain superfamily/Winged helix DNA-binding domain"/>
    <property type="match status" value="1"/>
</dbReference>
<keyword evidence="4 5" id="KW-0804">Transcription</keyword>
<dbReference type="InterPro" id="IPR003316">
    <property type="entry name" value="E2F_WHTH_DNA-bd_dom"/>
</dbReference>
<dbReference type="InterPro" id="IPR015633">
    <property type="entry name" value="E2F"/>
</dbReference>
<dbReference type="GO" id="GO:0000978">
    <property type="term" value="F:RNA polymerase II cis-regulatory region sequence-specific DNA binding"/>
    <property type="evidence" value="ECO:0007669"/>
    <property type="project" value="InterPro"/>
</dbReference>
<evidence type="ECO:0000256" key="3">
    <source>
        <dbReference type="ARBA" id="ARBA00023125"/>
    </source>
</evidence>
<accession>A0A0K8TKQ4</accession>
<organism evidence="9">
    <name type="scientific">Tabanus bromius</name>
    <name type="common">Band-eyed brown horse fly</name>
    <dbReference type="NCBI Taxonomy" id="304241"/>
    <lineage>
        <taxon>Eukaryota</taxon>
        <taxon>Metazoa</taxon>
        <taxon>Ecdysozoa</taxon>
        <taxon>Arthropoda</taxon>
        <taxon>Hexapoda</taxon>
        <taxon>Insecta</taxon>
        <taxon>Pterygota</taxon>
        <taxon>Neoptera</taxon>
        <taxon>Endopterygota</taxon>
        <taxon>Diptera</taxon>
        <taxon>Brachycera</taxon>
        <taxon>Tabanomorpha</taxon>
        <taxon>Tabanoidea</taxon>
        <taxon>Tabanidae</taxon>
        <taxon>Tabanus</taxon>
    </lineage>
</organism>
<evidence type="ECO:0000259" key="8">
    <source>
        <dbReference type="SMART" id="SM01372"/>
    </source>
</evidence>
<dbReference type="PANTHER" id="PTHR12081">
    <property type="entry name" value="TRANSCRIPTION FACTOR E2F"/>
    <property type="match status" value="1"/>
</dbReference>
<dbReference type="FunFam" id="1.10.10.10:FF:000008">
    <property type="entry name" value="E2F transcription factor 1"/>
    <property type="match status" value="1"/>
</dbReference>
<dbReference type="Gene3D" id="6.10.250.540">
    <property type="match status" value="1"/>
</dbReference>
<evidence type="ECO:0000256" key="7">
    <source>
        <dbReference type="SAM" id="MobiDB-lite"/>
    </source>
</evidence>
<dbReference type="AlphaFoldDB" id="A0A0K8TKQ4"/>
<dbReference type="GO" id="GO:0000981">
    <property type="term" value="F:DNA-binding transcription factor activity, RNA polymerase II-specific"/>
    <property type="evidence" value="ECO:0007669"/>
    <property type="project" value="TreeGrafter"/>
</dbReference>
<dbReference type="SUPFAM" id="SSF46785">
    <property type="entry name" value="Winged helix' DNA-binding domain"/>
    <property type="match status" value="1"/>
</dbReference>
<dbReference type="InterPro" id="IPR036390">
    <property type="entry name" value="WH_DNA-bd_sf"/>
</dbReference>
<protein>
    <submittedName>
        <fullName evidence="9">Putative transcription factor e2f-like protein</fullName>
    </submittedName>
</protein>
<dbReference type="EMBL" id="GDAI01002892">
    <property type="protein sequence ID" value="JAI14711.1"/>
    <property type="molecule type" value="mRNA"/>
</dbReference>
<dbReference type="SUPFAM" id="SSF144074">
    <property type="entry name" value="E2F-DP heterodimerization region"/>
    <property type="match status" value="1"/>
</dbReference>
<comment type="similarity">
    <text evidence="1 5">Belongs to the E2F/DP family.</text>
</comment>
<dbReference type="PANTHER" id="PTHR12081:SF18">
    <property type="entry name" value="TRANSCRIPTION FACTOR E2F2-RELATED"/>
    <property type="match status" value="1"/>
</dbReference>
<dbReference type="InterPro" id="IPR037241">
    <property type="entry name" value="E2F-DP_heterodim"/>
</dbReference>
<dbReference type="Pfam" id="PF16421">
    <property type="entry name" value="E2F_CC-MB"/>
    <property type="match status" value="1"/>
</dbReference>
<dbReference type="InterPro" id="IPR032198">
    <property type="entry name" value="E2F_CC-MB"/>
</dbReference>
<evidence type="ECO:0000256" key="4">
    <source>
        <dbReference type="ARBA" id="ARBA00023163"/>
    </source>
</evidence>
<dbReference type="CDD" id="cd14660">
    <property type="entry name" value="E2F_DD"/>
    <property type="match status" value="1"/>
</dbReference>
<dbReference type="InterPro" id="IPR036388">
    <property type="entry name" value="WH-like_DNA-bd_sf"/>
</dbReference>
<feature type="region of interest" description="Disordered" evidence="7">
    <location>
        <begin position="24"/>
        <end position="53"/>
    </location>
</feature>
<comment type="subcellular location">
    <subcellularLocation>
        <location evidence="5">Nucleus</location>
    </subcellularLocation>
</comment>
<keyword evidence="6" id="KW-0175">Coiled coil</keyword>
<proteinExistence type="evidence at transcript level"/>
<keyword evidence="3 5" id="KW-0238">DNA-binding</keyword>